<dbReference type="InterPro" id="IPR022998">
    <property type="entry name" value="ThiamineP_synth_TenI"/>
</dbReference>
<dbReference type="RefSeq" id="WP_318065709.1">
    <property type="nucleotide sequence ID" value="NZ_JAWONS010000278.1"/>
</dbReference>
<evidence type="ECO:0000313" key="4">
    <source>
        <dbReference type="EMBL" id="MDW2799516.1"/>
    </source>
</evidence>
<dbReference type="CDD" id="cd00564">
    <property type="entry name" value="TMP_TenI"/>
    <property type="match status" value="1"/>
</dbReference>
<feature type="domain" description="Thiamine phosphate synthase/TenI" evidence="3">
    <location>
        <begin position="4"/>
        <end position="181"/>
    </location>
</feature>
<gene>
    <name evidence="4" type="ORF">RZO55_18235</name>
</gene>
<comment type="caution">
    <text evidence="4">The sequence shown here is derived from an EMBL/GenBank/DDBJ whole genome shotgun (WGS) entry which is preliminary data.</text>
</comment>
<dbReference type="Gene3D" id="3.20.20.70">
    <property type="entry name" value="Aldolase class I"/>
    <property type="match status" value="1"/>
</dbReference>
<keyword evidence="2" id="KW-0784">Thiamine biosynthesis</keyword>
<proteinExistence type="predicted"/>
<name>A0ABU4GPH3_9CLOT</name>
<sequence length="202" mass="22409">MFNIYCVTSRILCEEDFLHRIEKIAISHPAGIILREKDLSELQYGQLAKQVVKICTKHQIPCVLHSFVDTAIELNAKAIHLPLPKMREMSDVQRRHFKIIGVSCHSTEEAREAERLGCTYIIAGHIFATGCKKGLPGRGIRFLEGICKSVSVPVYAIGGIECNNARSVCKAGAKGACIMSGFMTCNDLKSFMMSFEEVDDSI</sequence>
<reference evidence="4 5" key="1">
    <citation type="submission" date="2023-10" db="EMBL/GenBank/DDBJ databases">
        <title>A novel Glycoside Hydrolase 43-Like Enzyme from Clostrdium boliviensis is an Endo-xylanase, and a Candidate for Xylooligosaccharides Production from Different Xylan Substrates.</title>
        <authorList>
            <person name="Alvarez M.T."/>
            <person name="Rocabado-Villegas L.R."/>
            <person name="Salas-Veizaga D.M."/>
            <person name="Linares-Pasten J.A."/>
            <person name="Gudmundsdottir E.E."/>
            <person name="Hreggvidsson G.O."/>
            <person name="Adlercreutz P."/>
            <person name="Nordberg Karlsson E."/>
        </authorList>
    </citation>
    <scope>NUCLEOTIDE SEQUENCE [LARGE SCALE GENOMIC DNA]</scope>
    <source>
        <strain evidence="4 5">E-1</strain>
    </source>
</reference>
<accession>A0ABU4GPH3</accession>
<evidence type="ECO:0000256" key="1">
    <source>
        <dbReference type="ARBA" id="ARBA00004948"/>
    </source>
</evidence>
<dbReference type="SUPFAM" id="SSF51391">
    <property type="entry name" value="Thiamin phosphate synthase"/>
    <property type="match status" value="1"/>
</dbReference>
<organism evidence="4 5">
    <name type="scientific">Clostridium boliviensis</name>
    <dbReference type="NCBI Taxonomy" id="318465"/>
    <lineage>
        <taxon>Bacteria</taxon>
        <taxon>Bacillati</taxon>
        <taxon>Bacillota</taxon>
        <taxon>Clostridia</taxon>
        <taxon>Eubacteriales</taxon>
        <taxon>Clostridiaceae</taxon>
        <taxon>Clostridium</taxon>
    </lineage>
</organism>
<keyword evidence="5" id="KW-1185">Reference proteome</keyword>
<dbReference type="EMBL" id="JAWONS010000278">
    <property type="protein sequence ID" value="MDW2799516.1"/>
    <property type="molecule type" value="Genomic_DNA"/>
</dbReference>
<dbReference type="PANTHER" id="PTHR20857:SF15">
    <property type="entry name" value="THIAMINE-PHOSPHATE SYNTHASE"/>
    <property type="match status" value="1"/>
</dbReference>
<dbReference type="Proteomes" id="UP001276854">
    <property type="component" value="Unassembled WGS sequence"/>
</dbReference>
<dbReference type="InterPro" id="IPR036206">
    <property type="entry name" value="ThiamineP_synth_sf"/>
</dbReference>
<evidence type="ECO:0000313" key="5">
    <source>
        <dbReference type="Proteomes" id="UP001276854"/>
    </source>
</evidence>
<evidence type="ECO:0000259" key="3">
    <source>
        <dbReference type="Pfam" id="PF02581"/>
    </source>
</evidence>
<comment type="pathway">
    <text evidence="1">Cofactor biosynthesis; thiamine diphosphate biosynthesis.</text>
</comment>
<dbReference type="InterPro" id="IPR013785">
    <property type="entry name" value="Aldolase_TIM"/>
</dbReference>
<protein>
    <submittedName>
        <fullName evidence="4">Thiamine phosphate synthase</fullName>
    </submittedName>
</protein>
<evidence type="ECO:0000256" key="2">
    <source>
        <dbReference type="ARBA" id="ARBA00022977"/>
    </source>
</evidence>
<dbReference type="Pfam" id="PF02581">
    <property type="entry name" value="TMP-TENI"/>
    <property type="match status" value="1"/>
</dbReference>
<dbReference type="PANTHER" id="PTHR20857">
    <property type="entry name" value="THIAMINE-PHOSPHATE PYROPHOSPHORYLASE"/>
    <property type="match status" value="1"/>
</dbReference>